<proteinExistence type="predicted"/>
<dbReference type="EMBL" id="GBRH01162789">
    <property type="protein sequence ID" value="JAE35107.1"/>
    <property type="molecule type" value="Transcribed_RNA"/>
</dbReference>
<reference evidence="1" key="2">
    <citation type="journal article" date="2015" name="Data Brief">
        <title>Shoot transcriptome of the giant reed, Arundo donax.</title>
        <authorList>
            <person name="Barrero R.A."/>
            <person name="Guerrero F.D."/>
            <person name="Moolhuijzen P."/>
            <person name="Goolsby J.A."/>
            <person name="Tidwell J."/>
            <person name="Bellgard S.E."/>
            <person name="Bellgard M.I."/>
        </authorList>
    </citation>
    <scope>NUCLEOTIDE SEQUENCE</scope>
    <source>
        <tissue evidence="1">Shoot tissue taken approximately 20 cm above the soil surface</tissue>
    </source>
</reference>
<organism evidence="1">
    <name type="scientific">Arundo donax</name>
    <name type="common">Giant reed</name>
    <name type="synonym">Donax arundinaceus</name>
    <dbReference type="NCBI Taxonomy" id="35708"/>
    <lineage>
        <taxon>Eukaryota</taxon>
        <taxon>Viridiplantae</taxon>
        <taxon>Streptophyta</taxon>
        <taxon>Embryophyta</taxon>
        <taxon>Tracheophyta</taxon>
        <taxon>Spermatophyta</taxon>
        <taxon>Magnoliopsida</taxon>
        <taxon>Liliopsida</taxon>
        <taxon>Poales</taxon>
        <taxon>Poaceae</taxon>
        <taxon>PACMAD clade</taxon>
        <taxon>Arundinoideae</taxon>
        <taxon>Arundineae</taxon>
        <taxon>Arundo</taxon>
    </lineage>
</organism>
<accession>A0A0A9HEF9</accession>
<protein>
    <submittedName>
        <fullName evidence="1">Uncharacterized protein</fullName>
    </submittedName>
</protein>
<name>A0A0A9HEF9_ARUDO</name>
<dbReference type="AlphaFoldDB" id="A0A0A9HEF9"/>
<sequence length="31" mass="3520">MTISVFNFCFKDCHSVICLAYAEVFVCVCVK</sequence>
<evidence type="ECO:0000313" key="1">
    <source>
        <dbReference type="EMBL" id="JAE35107.1"/>
    </source>
</evidence>
<reference evidence="1" key="1">
    <citation type="submission" date="2014-09" db="EMBL/GenBank/DDBJ databases">
        <authorList>
            <person name="Magalhaes I.L.F."/>
            <person name="Oliveira U."/>
            <person name="Santos F.R."/>
            <person name="Vidigal T.H.D.A."/>
            <person name="Brescovit A.D."/>
            <person name="Santos A.J."/>
        </authorList>
    </citation>
    <scope>NUCLEOTIDE SEQUENCE</scope>
    <source>
        <tissue evidence="1">Shoot tissue taken approximately 20 cm above the soil surface</tissue>
    </source>
</reference>